<keyword evidence="4" id="KW-1185">Reference proteome</keyword>
<proteinExistence type="predicted"/>
<protein>
    <recommendedName>
        <fullName evidence="5">Bacterial conjugation TrbI-like protein</fullName>
    </recommendedName>
</protein>
<keyword evidence="2" id="KW-0472">Membrane</keyword>
<keyword evidence="2" id="KW-0812">Transmembrane</keyword>
<accession>A0A367Q7I6</accession>
<sequence>MNENPLTVDEILNLDDERDEVDKNKIAEIDDTESLTQHTVITSPWSRLGIIGVPLGIGFLIFYSLFNNIINGQSSANNSSQNEQTQSAQSTPEPNNQSGDVYAQLALSKQQEQLDKIYQQKDKTAQLAQQKPIPELKPVAQQQKPVQVSSSPTTPKTYSSSSKNYSSPSRNYSSPFKNYSPPQRNLFAAQKLTSITAPDIDPTAELNRLRSMGSFGQITYANANAEIANDINSVASTDISVKDPQTNDEVILDENTVEADTVETSNGIEKIRPRWSSAKSLTKNYLPEENQIIQGRKTQYLTVGQFANGVLVTPLLKEPSTTRESKNSTADDGKRYVAKLTQDLKDNNAEIAIPSGTLLAIELVSVDGGNYAQAQVRSIIKDNTEYPIKAGAISVLGDGGNPLIARKFQDKGGEIAQYDLTVGLVSALGKVGEIINQPDTSEEIEDEFEGRIRRRSSGNRRNLGGALLEGAFGKLSSIVGDRASRSTEEILARSNVWYIPQGTKVTFLVNRTLELP</sequence>
<organism evidence="3 4">
    <name type="scientific">Nostoc minutum NIES-26</name>
    <dbReference type="NCBI Taxonomy" id="1844469"/>
    <lineage>
        <taxon>Bacteria</taxon>
        <taxon>Bacillati</taxon>
        <taxon>Cyanobacteriota</taxon>
        <taxon>Cyanophyceae</taxon>
        <taxon>Nostocales</taxon>
        <taxon>Nostocaceae</taxon>
        <taxon>Nostoc</taxon>
    </lineage>
</organism>
<keyword evidence="2" id="KW-1133">Transmembrane helix</keyword>
<evidence type="ECO:0000256" key="2">
    <source>
        <dbReference type="SAM" id="Phobius"/>
    </source>
</evidence>
<evidence type="ECO:0000256" key="1">
    <source>
        <dbReference type="SAM" id="MobiDB-lite"/>
    </source>
</evidence>
<feature type="compositionally biased region" description="Low complexity" evidence="1">
    <location>
        <begin position="76"/>
        <end position="91"/>
    </location>
</feature>
<evidence type="ECO:0000313" key="3">
    <source>
        <dbReference type="EMBL" id="RCJ19072.1"/>
    </source>
</evidence>
<evidence type="ECO:0000313" key="4">
    <source>
        <dbReference type="Proteomes" id="UP000252107"/>
    </source>
</evidence>
<dbReference type="AlphaFoldDB" id="A0A367Q7I6"/>
<dbReference type="Pfam" id="PF03743">
    <property type="entry name" value="TrbI"/>
    <property type="match status" value="1"/>
</dbReference>
<evidence type="ECO:0008006" key="5">
    <source>
        <dbReference type="Google" id="ProtNLM"/>
    </source>
</evidence>
<feature type="transmembrane region" description="Helical" evidence="2">
    <location>
        <begin position="48"/>
        <end position="66"/>
    </location>
</feature>
<dbReference type="Proteomes" id="UP000252107">
    <property type="component" value="Unassembled WGS sequence"/>
</dbReference>
<feature type="region of interest" description="Disordered" evidence="1">
    <location>
        <begin position="76"/>
        <end position="99"/>
    </location>
</feature>
<reference evidence="3" key="1">
    <citation type="submission" date="2016-04" db="EMBL/GenBank/DDBJ databases">
        <authorList>
            <person name="Tabuchi Yagui T.R."/>
        </authorList>
    </citation>
    <scope>NUCLEOTIDE SEQUENCE [LARGE SCALE GENOMIC DNA]</scope>
    <source>
        <strain evidence="3">NIES-26</strain>
    </source>
</reference>
<dbReference type="InterPro" id="IPR005498">
    <property type="entry name" value="T4SS_VirB10/TraB/TrbI"/>
</dbReference>
<dbReference type="EMBL" id="LXQD01000343">
    <property type="protein sequence ID" value="RCJ19072.1"/>
    <property type="molecule type" value="Genomic_DNA"/>
</dbReference>
<feature type="compositionally biased region" description="Low complexity" evidence="1">
    <location>
        <begin position="137"/>
        <end position="174"/>
    </location>
</feature>
<name>A0A367Q7I6_9NOSO</name>
<comment type="caution">
    <text evidence="3">The sequence shown here is derived from an EMBL/GenBank/DDBJ whole genome shotgun (WGS) entry which is preliminary data.</text>
</comment>
<feature type="region of interest" description="Disordered" evidence="1">
    <location>
        <begin position="134"/>
        <end position="181"/>
    </location>
</feature>
<gene>
    <name evidence="3" type="ORF">A6770_32335</name>
</gene>